<keyword evidence="2" id="KW-1185">Reference proteome</keyword>
<gene>
    <name evidence="1" type="ORF">AWC38_SpisGene18254</name>
</gene>
<name>A0A2B4RKT8_STYPI</name>
<dbReference type="OrthoDB" id="5982327at2759"/>
<evidence type="ECO:0000313" key="1">
    <source>
        <dbReference type="EMBL" id="PFX17413.1"/>
    </source>
</evidence>
<dbReference type="Proteomes" id="UP000225706">
    <property type="component" value="Unassembled WGS sequence"/>
</dbReference>
<dbReference type="AlphaFoldDB" id="A0A2B4RKT8"/>
<sequence>MVDDLLRALGEFKANIEYRNVDFNADKNKQYGAVRKAMAREYSSGDVDLFGPEETTAIPEDVEESQRKELVEKDKSEKALIKKGFSRVMEKIKELRQKFSNAVTMGSRSGSRKLVMEFHDVMLKRLGRIMKNQRSLQSPAVHHPSHQLGWLAPCNIRLNVISAHQSSPANGPVRLMNNCLYTIGVTSYWSMLTVGSMLIGFLRLSEQENFYEIAANYICAKNPQVQRHIFMAQDYFLVFVLSVHN</sequence>
<organism evidence="1 2">
    <name type="scientific">Stylophora pistillata</name>
    <name type="common">Smooth cauliflower coral</name>
    <dbReference type="NCBI Taxonomy" id="50429"/>
    <lineage>
        <taxon>Eukaryota</taxon>
        <taxon>Metazoa</taxon>
        <taxon>Cnidaria</taxon>
        <taxon>Anthozoa</taxon>
        <taxon>Hexacorallia</taxon>
        <taxon>Scleractinia</taxon>
        <taxon>Astrocoeniina</taxon>
        <taxon>Pocilloporidae</taxon>
        <taxon>Stylophora</taxon>
    </lineage>
</organism>
<evidence type="ECO:0000313" key="2">
    <source>
        <dbReference type="Proteomes" id="UP000225706"/>
    </source>
</evidence>
<protein>
    <submittedName>
        <fullName evidence="1">Uncharacterized protein</fullName>
    </submittedName>
</protein>
<comment type="caution">
    <text evidence="1">The sequence shown here is derived from an EMBL/GenBank/DDBJ whole genome shotgun (WGS) entry which is preliminary data.</text>
</comment>
<dbReference type="EMBL" id="LSMT01000474">
    <property type="protein sequence ID" value="PFX17413.1"/>
    <property type="molecule type" value="Genomic_DNA"/>
</dbReference>
<reference evidence="2" key="1">
    <citation type="journal article" date="2017" name="bioRxiv">
        <title>Comparative analysis of the genomes of Stylophora pistillata and Acropora digitifera provides evidence for extensive differences between species of corals.</title>
        <authorList>
            <person name="Voolstra C.R."/>
            <person name="Li Y."/>
            <person name="Liew Y.J."/>
            <person name="Baumgarten S."/>
            <person name="Zoccola D."/>
            <person name="Flot J.-F."/>
            <person name="Tambutte S."/>
            <person name="Allemand D."/>
            <person name="Aranda M."/>
        </authorList>
    </citation>
    <scope>NUCLEOTIDE SEQUENCE [LARGE SCALE GENOMIC DNA]</scope>
</reference>
<proteinExistence type="predicted"/>
<accession>A0A2B4RKT8</accession>